<dbReference type="SMART" id="SM00822">
    <property type="entry name" value="PKS_KR"/>
    <property type="match status" value="1"/>
</dbReference>
<keyword evidence="2 5" id="KW-0560">Oxidoreductase</keyword>
<evidence type="ECO:0000313" key="6">
    <source>
        <dbReference type="Proteomes" id="UP001596138"/>
    </source>
</evidence>
<dbReference type="CDD" id="cd05233">
    <property type="entry name" value="SDR_c"/>
    <property type="match status" value="1"/>
</dbReference>
<dbReference type="InterPro" id="IPR057326">
    <property type="entry name" value="KR_dom"/>
</dbReference>
<comment type="similarity">
    <text evidence="1 3">Belongs to the short-chain dehydrogenases/reductases (SDR) family.</text>
</comment>
<evidence type="ECO:0000256" key="3">
    <source>
        <dbReference type="RuleBase" id="RU000363"/>
    </source>
</evidence>
<evidence type="ECO:0000256" key="2">
    <source>
        <dbReference type="ARBA" id="ARBA00023002"/>
    </source>
</evidence>
<dbReference type="PANTHER" id="PTHR43391">
    <property type="entry name" value="RETINOL DEHYDROGENASE-RELATED"/>
    <property type="match status" value="1"/>
</dbReference>
<proteinExistence type="inferred from homology"/>
<dbReference type="Gene3D" id="3.40.50.720">
    <property type="entry name" value="NAD(P)-binding Rossmann-like Domain"/>
    <property type="match status" value="1"/>
</dbReference>
<gene>
    <name evidence="5" type="ORF">ACFQGU_06835</name>
</gene>
<dbReference type="Proteomes" id="UP001596138">
    <property type="component" value="Unassembled WGS sequence"/>
</dbReference>
<dbReference type="EC" id="1.-.-.-" evidence="5"/>
<evidence type="ECO:0000313" key="5">
    <source>
        <dbReference type="EMBL" id="MFC6237587.1"/>
    </source>
</evidence>
<dbReference type="InterPro" id="IPR036291">
    <property type="entry name" value="NAD(P)-bd_dom_sf"/>
</dbReference>
<dbReference type="PANTHER" id="PTHR43391:SF82">
    <property type="entry name" value="OXIDOREDUCTASE SADH-RELATED"/>
    <property type="match status" value="1"/>
</dbReference>
<sequence>MPTVVWGPVDPLVNGRYEGGQDAMQISDKVFVVTGAGNGIGREVTLELIRRGASVAAVDVSEIGLAETVALARTPASRLSTHTLSVSDRAAVEALPEQVVAVHGQVDGLLSIAGIIQRFVRLEELSIEEIEKVMAVNFWGTLYLDKAFIPYLKRRPQAALLNVSSMGGLVPVPGQGAYGASKGAVKLLTETLYAELQGTSVAVTVVYPGGVATNITGNSGVEVPNMDKVMASGTPPKTTAVHDAARQIVVALAAGKPRLLIGSDAKTLDRLSRVNPTKAITTVAKQMQKLLGV</sequence>
<dbReference type="InterPro" id="IPR002347">
    <property type="entry name" value="SDR_fam"/>
</dbReference>
<dbReference type="Pfam" id="PF00106">
    <property type="entry name" value="adh_short"/>
    <property type="match status" value="1"/>
</dbReference>
<protein>
    <submittedName>
        <fullName evidence="5">SDR family NAD(P)-dependent oxidoreductase</fullName>
        <ecNumber evidence="5">1.-.-.-</ecNumber>
    </submittedName>
</protein>
<dbReference type="PRINTS" id="PR00081">
    <property type="entry name" value="GDHRDH"/>
</dbReference>
<dbReference type="RefSeq" id="WP_386765021.1">
    <property type="nucleotide sequence ID" value="NZ_JBHSTI010000008.1"/>
</dbReference>
<reference evidence="6" key="1">
    <citation type="journal article" date="2019" name="Int. J. Syst. Evol. Microbiol.">
        <title>The Global Catalogue of Microorganisms (GCM) 10K type strain sequencing project: providing services to taxonomists for standard genome sequencing and annotation.</title>
        <authorList>
            <consortium name="The Broad Institute Genomics Platform"/>
            <consortium name="The Broad Institute Genome Sequencing Center for Infectious Disease"/>
            <person name="Wu L."/>
            <person name="Ma J."/>
        </authorList>
    </citation>
    <scope>NUCLEOTIDE SEQUENCE [LARGE SCALE GENOMIC DNA]</scope>
    <source>
        <strain evidence="6">CGMCC 4.7317</strain>
    </source>
</reference>
<evidence type="ECO:0000259" key="4">
    <source>
        <dbReference type="SMART" id="SM00822"/>
    </source>
</evidence>
<name>A0ABW1SYT7_9ACTN</name>
<dbReference type="GO" id="GO:0016491">
    <property type="term" value="F:oxidoreductase activity"/>
    <property type="evidence" value="ECO:0007669"/>
    <property type="project" value="UniProtKB-KW"/>
</dbReference>
<evidence type="ECO:0000256" key="1">
    <source>
        <dbReference type="ARBA" id="ARBA00006484"/>
    </source>
</evidence>
<accession>A0ABW1SYT7</accession>
<organism evidence="5 6">
    <name type="scientific">Longivirga aurantiaca</name>
    <dbReference type="NCBI Taxonomy" id="1837743"/>
    <lineage>
        <taxon>Bacteria</taxon>
        <taxon>Bacillati</taxon>
        <taxon>Actinomycetota</taxon>
        <taxon>Actinomycetes</taxon>
        <taxon>Sporichthyales</taxon>
        <taxon>Sporichthyaceae</taxon>
        <taxon>Longivirga</taxon>
    </lineage>
</organism>
<dbReference type="PRINTS" id="PR00080">
    <property type="entry name" value="SDRFAMILY"/>
</dbReference>
<dbReference type="EMBL" id="JBHSTI010000008">
    <property type="protein sequence ID" value="MFC6237587.1"/>
    <property type="molecule type" value="Genomic_DNA"/>
</dbReference>
<comment type="caution">
    <text evidence="5">The sequence shown here is derived from an EMBL/GenBank/DDBJ whole genome shotgun (WGS) entry which is preliminary data.</text>
</comment>
<feature type="domain" description="Ketoreductase" evidence="4">
    <location>
        <begin position="29"/>
        <end position="218"/>
    </location>
</feature>
<dbReference type="SUPFAM" id="SSF51735">
    <property type="entry name" value="NAD(P)-binding Rossmann-fold domains"/>
    <property type="match status" value="1"/>
</dbReference>
<keyword evidence="6" id="KW-1185">Reference proteome</keyword>